<dbReference type="PANTHER" id="PTHR24276:SF98">
    <property type="entry name" value="FI18310P1-RELATED"/>
    <property type="match status" value="1"/>
</dbReference>
<dbReference type="InterPro" id="IPR050430">
    <property type="entry name" value="Peptidase_S1"/>
</dbReference>
<accession>A0A7R9DRV2</accession>
<keyword evidence="2" id="KW-0378">Hydrolase</keyword>
<dbReference type="Gene3D" id="2.40.10.10">
    <property type="entry name" value="Trypsin-like serine proteases"/>
    <property type="match status" value="1"/>
</dbReference>
<protein>
    <recommendedName>
        <fullName evidence="6">Peptidase S1 domain-containing protein</fullName>
    </recommendedName>
</protein>
<dbReference type="SUPFAM" id="SSF50494">
    <property type="entry name" value="Trypsin-like serine proteases"/>
    <property type="match status" value="1"/>
</dbReference>
<keyword evidence="1" id="KW-0645">Protease</keyword>
<gene>
    <name evidence="7" type="ORF">TCEB3V08_LOCUS13410</name>
</gene>
<evidence type="ECO:0000256" key="2">
    <source>
        <dbReference type="ARBA" id="ARBA00022801"/>
    </source>
</evidence>
<evidence type="ECO:0000256" key="3">
    <source>
        <dbReference type="ARBA" id="ARBA00022825"/>
    </source>
</evidence>
<dbReference type="PANTHER" id="PTHR24276">
    <property type="entry name" value="POLYSERASE-RELATED"/>
    <property type="match status" value="1"/>
</dbReference>
<keyword evidence="3" id="KW-0720">Serine protease</keyword>
<evidence type="ECO:0000256" key="5">
    <source>
        <dbReference type="SAM" id="MobiDB-lite"/>
    </source>
</evidence>
<sequence length="92" mass="9825">MTTSQSCSADNVTAVTADRKAPGDSHVTAMTVDKKDPGDDQRIVGGKQADILDFPFLVSLQLRDEGHICGASLINKLWVLTASHCVVDLNTL</sequence>
<dbReference type="InterPro" id="IPR018114">
    <property type="entry name" value="TRYPSIN_HIS"/>
</dbReference>
<name>A0A7R9DRV2_TIMCR</name>
<keyword evidence="4" id="KW-1015">Disulfide bond</keyword>
<dbReference type="GO" id="GO:0006508">
    <property type="term" value="P:proteolysis"/>
    <property type="evidence" value="ECO:0007669"/>
    <property type="project" value="UniProtKB-KW"/>
</dbReference>
<feature type="compositionally biased region" description="Polar residues" evidence="5">
    <location>
        <begin position="1"/>
        <end position="14"/>
    </location>
</feature>
<dbReference type="InterPro" id="IPR043504">
    <property type="entry name" value="Peptidase_S1_PA_chymotrypsin"/>
</dbReference>
<evidence type="ECO:0000313" key="7">
    <source>
        <dbReference type="EMBL" id="CAD7418620.1"/>
    </source>
</evidence>
<dbReference type="GO" id="GO:0004252">
    <property type="term" value="F:serine-type endopeptidase activity"/>
    <property type="evidence" value="ECO:0007669"/>
    <property type="project" value="InterPro"/>
</dbReference>
<feature type="region of interest" description="Disordered" evidence="5">
    <location>
        <begin position="1"/>
        <end position="20"/>
    </location>
</feature>
<reference evidence="7" key="1">
    <citation type="submission" date="2020-11" db="EMBL/GenBank/DDBJ databases">
        <authorList>
            <person name="Tran Van P."/>
        </authorList>
    </citation>
    <scope>NUCLEOTIDE SEQUENCE</scope>
</reference>
<dbReference type="PROSITE" id="PS00134">
    <property type="entry name" value="TRYPSIN_HIS"/>
    <property type="match status" value="1"/>
</dbReference>
<dbReference type="Pfam" id="PF00089">
    <property type="entry name" value="Trypsin"/>
    <property type="match status" value="1"/>
</dbReference>
<dbReference type="AlphaFoldDB" id="A0A7R9DRV2"/>
<evidence type="ECO:0000256" key="1">
    <source>
        <dbReference type="ARBA" id="ARBA00022670"/>
    </source>
</evidence>
<dbReference type="InterPro" id="IPR001254">
    <property type="entry name" value="Trypsin_dom"/>
</dbReference>
<proteinExistence type="predicted"/>
<evidence type="ECO:0000256" key="4">
    <source>
        <dbReference type="ARBA" id="ARBA00023157"/>
    </source>
</evidence>
<dbReference type="InterPro" id="IPR009003">
    <property type="entry name" value="Peptidase_S1_PA"/>
</dbReference>
<evidence type="ECO:0000259" key="6">
    <source>
        <dbReference type="Pfam" id="PF00089"/>
    </source>
</evidence>
<organism evidence="7">
    <name type="scientific">Timema cristinae</name>
    <name type="common">Walking stick</name>
    <dbReference type="NCBI Taxonomy" id="61476"/>
    <lineage>
        <taxon>Eukaryota</taxon>
        <taxon>Metazoa</taxon>
        <taxon>Ecdysozoa</taxon>
        <taxon>Arthropoda</taxon>
        <taxon>Hexapoda</taxon>
        <taxon>Insecta</taxon>
        <taxon>Pterygota</taxon>
        <taxon>Neoptera</taxon>
        <taxon>Polyneoptera</taxon>
        <taxon>Phasmatodea</taxon>
        <taxon>Timematodea</taxon>
        <taxon>Timematoidea</taxon>
        <taxon>Timematidae</taxon>
        <taxon>Timema</taxon>
    </lineage>
</organism>
<dbReference type="EMBL" id="OC339048">
    <property type="protein sequence ID" value="CAD7418620.1"/>
    <property type="molecule type" value="Genomic_DNA"/>
</dbReference>
<feature type="domain" description="Peptidase S1" evidence="6">
    <location>
        <begin position="43"/>
        <end position="88"/>
    </location>
</feature>